<dbReference type="Proteomes" id="UP000711407">
    <property type="component" value="Unassembled WGS sequence"/>
</dbReference>
<evidence type="ECO:0000313" key="2">
    <source>
        <dbReference type="Proteomes" id="UP000711407"/>
    </source>
</evidence>
<proteinExistence type="predicted"/>
<dbReference type="SUPFAM" id="SSF160574">
    <property type="entry name" value="BT0923-like"/>
    <property type="match status" value="1"/>
</dbReference>
<gene>
    <name evidence="1" type="ORF">K8V47_09860</name>
</gene>
<dbReference type="EMBL" id="DYXT01000051">
    <property type="protein sequence ID" value="HJE40043.1"/>
    <property type="molecule type" value="Genomic_DNA"/>
</dbReference>
<dbReference type="Gene3D" id="3.40.1420.30">
    <property type="match status" value="1"/>
</dbReference>
<accession>A0A4Q0U9F5</accession>
<name>A0A4Q0U9F5_9BACT</name>
<dbReference type="AlphaFoldDB" id="A0A4Q0U9F5"/>
<organism evidence="1 2">
    <name type="scientific">Candidatus Amulumruptor caecigallinarius</name>
    <dbReference type="NCBI Taxonomy" id="2109911"/>
    <lineage>
        <taxon>Bacteria</taxon>
        <taxon>Pseudomonadati</taxon>
        <taxon>Bacteroidota</taxon>
        <taxon>Bacteroidia</taxon>
        <taxon>Bacteroidales</taxon>
        <taxon>Muribaculaceae</taxon>
        <taxon>Candidatus Amulumruptor</taxon>
    </lineage>
</organism>
<evidence type="ECO:0000313" key="1">
    <source>
        <dbReference type="EMBL" id="HJE40043.1"/>
    </source>
</evidence>
<protein>
    <submittedName>
        <fullName evidence="1">Uncharacterized protein</fullName>
    </submittedName>
</protein>
<sequence>MKLTKLFLPAIMAITLAIPAANAQQRQMPREYGGGTIGSSTSSGTSISDLPQPALKFLSNYYNGVNVTKVKREHVPGPFEVTMADGSEIEFDTAGRILEIEAPDNAILRPRLVRYLIGRKMYDELRSNRQTDKVESVDFNYRDGRLIKVATASVPPQKLVFDLKGNLVLIKVDD</sequence>
<reference evidence="1" key="1">
    <citation type="journal article" date="2021" name="PeerJ">
        <title>Extensive microbial diversity within the chicken gut microbiome revealed by metagenomics and culture.</title>
        <authorList>
            <person name="Gilroy R."/>
            <person name="Ravi A."/>
            <person name="Getino M."/>
            <person name="Pursley I."/>
            <person name="Horton D.L."/>
            <person name="Alikhan N.F."/>
            <person name="Baker D."/>
            <person name="Gharbi K."/>
            <person name="Hall N."/>
            <person name="Watson M."/>
            <person name="Adriaenssens E.M."/>
            <person name="Foster-Nyarko E."/>
            <person name="Jarju S."/>
            <person name="Secka A."/>
            <person name="Antonio M."/>
            <person name="Oren A."/>
            <person name="Chaudhuri R.R."/>
            <person name="La Ragione R."/>
            <person name="Hildebrand F."/>
            <person name="Pallen M.J."/>
        </authorList>
    </citation>
    <scope>NUCLEOTIDE SEQUENCE</scope>
    <source>
        <strain evidence="1">4100</strain>
    </source>
</reference>
<reference evidence="1" key="2">
    <citation type="submission" date="2021-09" db="EMBL/GenBank/DDBJ databases">
        <authorList>
            <person name="Gilroy R."/>
        </authorList>
    </citation>
    <scope>NUCLEOTIDE SEQUENCE</scope>
    <source>
        <strain evidence="1">4100</strain>
    </source>
</reference>
<comment type="caution">
    <text evidence="1">The sequence shown here is derived from an EMBL/GenBank/DDBJ whole genome shotgun (WGS) entry which is preliminary data.</text>
</comment>